<accession>A0A517XNN7</accession>
<dbReference type="SMART" id="SM00564">
    <property type="entry name" value="PQQ"/>
    <property type="match status" value="3"/>
</dbReference>
<dbReference type="SUPFAM" id="SSF50998">
    <property type="entry name" value="Quinoprotein alcohol dehydrogenase-like"/>
    <property type="match status" value="1"/>
</dbReference>
<feature type="domain" description="Pyrrolo-quinoline quinone repeat" evidence="1">
    <location>
        <begin position="75"/>
        <end position="336"/>
    </location>
</feature>
<dbReference type="Proteomes" id="UP000319576">
    <property type="component" value="Chromosome"/>
</dbReference>
<reference evidence="2 3" key="1">
    <citation type="submission" date="2019-02" db="EMBL/GenBank/DDBJ databases">
        <title>Deep-cultivation of Planctomycetes and their phenomic and genomic characterization uncovers novel biology.</title>
        <authorList>
            <person name="Wiegand S."/>
            <person name="Jogler M."/>
            <person name="Boedeker C."/>
            <person name="Pinto D."/>
            <person name="Vollmers J."/>
            <person name="Rivas-Marin E."/>
            <person name="Kohn T."/>
            <person name="Peeters S.H."/>
            <person name="Heuer A."/>
            <person name="Rast P."/>
            <person name="Oberbeckmann S."/>
            <person name="Bunk B."/>
            <person name="Jeske O."/>
            <person name="Meyerdierks A."/>
            <person name="Storesund J.E."/>
            <person name="Kallscheuer N."/>
            <person name="Luecker S."/>
            <person name="Lage O.M."/>
            <person name="Pohl T."/>
            <person name="Merkel B.J."/>
            <person name="Hornburger P."/>
            <person name="Mueller R.-W."/>
            <person name="Bruemmer F."/>
            <person name="Labrenz M."/>
            <person name="Spormann A.M."/>
            <person name="Op den Camp H."/>
            <person name="Overmann J."/>
            <person name="Amann R."/>
            <person name="Jetten M.S.M."/>
            <person name="Mascher T."/>
            <person name="Medema M.H."/>
            <person name="Devos D.P."/>
            <person name="Kaster A.-K."/>
            <person name="Ovreas L."/>
            <person name="Rohde M."/>
            <person name="Galperin M.Y."/>
            <person name="Jogler C."/>
        </authorList>
    </citation>
    <scope>NUCLEOTIDE SEQUENCE [LARGE SCALE GENOMIC DNA]</scope>
    <source>
        <strain evidence="2 3">ETA_A1</strain>
    </source>
</reference>
<name>A0A517XNN7_9BACT</name>
<dbReference type="InterPro" id="IPR002372">
    <property type="entry name" value="PQQ_rpt_dom"/>
</dbReference>
<sequence>MTRLALILTVPLLAAADWPQWRGPARDGHAPGYKLPAAWPKEAPAPRWKVPAGDGYAGLCVAAGKVFVHDRVGDKERVRALDAKTGKELWAIDYAEAFAPPDPTAGKGPGATPAFDRDRVYTFGLGGVLLALDAATGNQLWRHDCQAEFWGQKKGPLGDDMAFPPCGVCASPLVDGDTVVVNVGGPKAGTFVAFDRATGKVVWKALEDRSSYASPQIASPAGVKQLVCFTGTRMVGVKYEDKSLLWGVPFKALYDQTIITPVVWKDRVVIAGEGRPTFAVSVPTPPGAEPKTEWKTDELKSYMTTPVVFGDHLVGFDHRTVRLVCLSLDKGETAWTSPRVPGKYHSLAAAGGAGFCLTSEGELVVFRLHAAEWTELGRWMVCGRGSWSHLAIADGRLYVKDAGFVYCLDLPT</sequence>
<dbReference type="Pfam" id="PF13360">
    <property type="entry name" value="PQQ_2"/>
    <property type="match status" value="1"/>
</dbReference>
<dbReference type="PANTHER" id="PTHR34512">
    <property type="entry name" value="CELL SURFACE PROTEIN"/>
    <property type="match status" value="1"/>
</dbReference>
<evidence type="ECO:0000313" key="3">
    <source>
        <dbReference type="Proteomes" id="UP000319576"/>
    </source>
</evidence>
<dbReference type="KEGG" id="uli:ETAA1_10290"/>
<dbReference type="InterPro" id="IPR018391">
    <property type="entry name" value="PQQ_b-propeller_rpt"/>
</dbReference>
<keyword evidence="3" id="KW-1185">Reference proteome</keyword>
<dbReference type="EMBL" id="CP036273">
    <property type="protein sequence ID" value="QDU19125.1"/>
    <property type="molecule type" value="Genomic_DNA"/>
</dbReference>
<evidence type="ECO:0000313" key="2">
    <source>
        <dbReference type="EMBL" id="QDU19125.1"/>
    </source>
</evidence>
<dbReference type="InterPro" id="IPR011047">
    <property type="entry name" value="Quinoprotein_ADH-like_sf"/>
</dbReference>
<dbReference type="AlphaFoldDB" id="A0A517XNN7"/>
<dbReference type="RefSeq" id="WP_145234875.1">
    <property type="nucleotide sequence ID" value="NZ_CP036273.1"/>
</dbReference>
<proteinExistence type="predicted"/>
<gene>
    <name evidence="2" type="ORF">ETAA1_10290</name>
</gene>
<protein>
    <submittedName>
        <fullName evidence="2">Outer membrane biogenesis protein BamB</fullName>
    </submittedName>
</protein>
<dbReference type="Gene3D" id="2.130.10.10">
    <property type="entry name" value="YVTN repeat-like/Quinoprotein amine dehydrogenase"/>
    <property type="match status" value="1"/>
</dbReference>
<dbReference type="PANTHER" id="PTHR34512:SF30">
    <property type="entry name" value="OUTER MEMBRANE PROTEIN ASSEMBLY FACTOR BAMB"/>
    <property type="match status" value="1"/>
</dbReference>
<dbReference type="InterPro" id="IPR015943">
    <property type="entry name" value="WD40/YVTN_repeat-like_dom_sf"/>
</dbReference>
<organism evidence="2 3">
    <name type="scientific">Urbifossiella limnaea</name>
    <dbReference type="NCBI Taxonomy" id="2528023"/>
    <lineage>
        <taxon>Bacteria</taxon>
        <taxon>Pseudomonadati</taxon>
        <taxon>Planctomycetota</taxon>
        <taxon>Planctomycetia</taxon>
        <taxon>Gemmatales</taxon>
        <taxon>Gemmataceae</taxon>
        <taxon>Urbifossiella</taxon>
    </lineage>
</organism>
<dbReference type="OrthoDB" id="257581at2"/>
<evidence type="ECO:0000259" key="1">
    <source>
        <dbReference type="Pfam" id="PF13360"/>
    </source>
</evidence>